<protein>
    <recommendedName>
        <fullName evidence="4">Purine nucleoside phosphorylase DeoD-type</fullName>
        <shortName evidence="4">PNP</shortName>
        <ecNumber evidence="4">2.4.2.1</ecNumber>
    </recommendedName>
</protein>
<evidence type="ECO:0000313" key="6">
    <source>
        <dbReference type="EMBL" id="BAO00298.1"/>
    </source>
</evidence>
<dbReference type="PANTHER" id="PTHR43691">
    <property type="entry name" value="URIDINE PHOSPHORYLASE"/>
    <property type="match status" value="1"/>
</dbReference>
<keyword evidence="3 4" id="KW-0808">Transferase</keyword>
<organism evidence="6 7">
    <name type="scientific">Candidatus Pantoea carbekii</name>
    <dbReference type="NCBI Taxonomy" id="1235990"/>
    <lineage>
        <taxon>Bacteria</taxon>
        <taxon>Pseudomonadati</taxon>
        <taxon>Pseudomonadota</taxon>
        <taxon>Gammaproteobacteria</taxon>
        <taxon>Enterobacterales</taxon>
        <taxon>Erwiniaceae</taxon>
        <taxon>Pantoea</taxon>
    </lineage>
</organism>
<dbReference type="PROSITE" id="PS01232">
    <property type="entry name" value="PNP_UDP_1"/>
    <property type="match status" value="1"/>
</dbReference>
<comment type="function">
    <text evidence="4">Catalyzes the reversible phosphorolytic breakdown of the N-glycosidic bond in the beta-(deoxy)ribonucleoside molecules, with the formation of the corresponding free purine bases and pentose-1-phosphate.</text>
</comment>
<reference evidence="6 7" key="1">
    <citation type="submission" date="2012-10" db="EMBL/GenBank/DDBJ databases">
        <title>Genome sequence of the symbiont of the pentatomidae stink bug Halyomorpha halys.</title>
        <authorList>
            <person name="Kobayashi H."/>
            <person name="Fujii-Muramatsu R."/>
            <person name="Takeishi K."/>
            <person name="Noda H."/>
        </authorList>
    </citation>
    <scope>NUCLEOTIDE SEQUENCE [LARGE SCALE GENOMIC DNA]</scope>
</reference>
<comment type="subunit">
    <text evidence="4">Homohexamer; trimer of homodimers.</text>
</comment>
<evidence type="ECO:0000256" key="3">
    <source>
        <dbReference type="ARBA" id="ARBA00022679"/>
    </source>
</evidence>
<name>U3U977_9GAMM</name>
<evidence type="ECO:0000256" key="4">
    <source>
        <dbReference type="HAMAP-Rule" id="MF_01627"/>
    </source>
</evidence>
<feature type="site" description="Important for catalytic activity" evidence="4">
    <location>
        <position position="220"/>
    </location>
</feature>
<dbReference type="GO" id="GO:0006152">
    <property type="term" value="P:purine nucleoside catabolic process"/>
    <property type="evidence" value="ECO:0007669"/>
    <property type="project" value="TreeGrafter"/>
</dbReference>
<dbReference type="InterPro" id="IPR000845">
    <property type="entry name" value="Nucleoside_phosphorylase_d"/>
</dbReference>
<dbReference type="GO" id="GO:0004731">
    <property type="term" value="F:purine-nucleoside phosphorylase activity"/>
    <property type="evidence" value="ECO:0007669"/>
    <property type="project" value="UniProtKB-UniRule"/>
</dbReference>
<accession>U3U977</accession>
<dbReference type="Gene3D" id="3.40.50.1580">
    <property type="entry name" value="Nucleoside phosphorylase domain"/>
    <property type="match status" value="1"/>
</dbReference>
<dbReference type="SUPFAM" id="SSF53167">
    <property type="entry name" value="Purine and uridine phosphorylases"/>
    <property type="match status" value="1"/>
</dbReference>
<feature type="binding site" evidence="4">
    <location>
        <position position="7"/>
    </location>
    <ligand>
        <name>a purine D-ribonucleoside</name>
        <dbReference type="ChEBI" id="CHEBI:142355"/>
        <note>ligand shared between dimeric partners</note>
    </ligand>
</feature>
<feature type="binding site" description="in other chain" evidence="4">
    <location>
        <position position="27"/>
    </location>
    <ligand>
        <name>phosphate</name>
        <dbReference type="ChEBI" id="CHEBI:43474"/>
        <note>ligand shared between dimeric partners</note>
    </ligand>
</feature>
<dbReference type="InterPro" id="IPR004402">
    <property type="entry name" value="DeoD-type"/>
</dbReference>
<keyword evidence="2 4" id="KW-0328">Glycosyltransferase</keyword>
<evidence type="ECO:0000259" key="5">
    <source>
        <dbReference type="Pfam" id="PF01048"/>
    </source>
</evidence>
<feature type="active site" description="Proton donor" evidence="4">
    <location>
        <position position="207"/>
    </location>
</feature>
<dbReference type="AlphaFoldDB" id="U3U977"/>
<feature type="binding site" description="in other chain" evidence="4">
    <location>
        <position position="23"/>
    </location>
    <ligand>
        <name>phosphate</name>
        <dbReference type="ChEBI" id="CHEBI:43474"/>
        <note>ligand shared between dimeric partners</note>
    </ligand>
</feature>
<dbReference type="InterPro" id="IPR018016">
    <property type="entry name" value="Nucleoside_phosphorylase_CS"/>
</dbReference>
<comment type="similarity">
    <text evidence="1 4">Belongs to the PNP/UDP phosphorylase family.</text>
</comment>
<dbReference type="STRING" id="1235990.BMSBPS_0798"/>
<dbReference type="HAMAP" id="MF_01627">
    <property type="entry name" value="Pur_nucleosid_phosp"/>
    <property type="match status" value="1"/>
</dbReference>
<dbReference type="EMBL" id="AP012554">
    <property type="protein sequence ID" value="BAO00298.1"/>
    <property type="molecule type" value="Genomic_DNA"/>
</dbReference>
<dbReference type="PATRIC" id="fig|1235990.3.peg.324"/>
<sequence length="241" mass="26842">MIMVTPHINAQIGDFSDVVLMSGDPLRVKYIAQTFLENIVQVNNVRNMFGFTGIYKNRRISVMTHGIGMPSCSLYTKELITDFGVKKIIRVGSCGTLRTEIKLRDIIIALGASTDSNINRIRFKNHDFAAIADFNMVRNAVDAANMLGIPTYVGNIFSSDLFYNPDIQLFNILEQYGILGVDMETAGMYGTVAEFGAKALTICTVSDHIKIGERSSSEERETTFNDMIKIALDSILLEKIY</sequence>
<comment type="catalytic activity">
    <reaction evidence="4">
        <text>a purine 2'-deoxy-D-ribonucleoside + phosphate = a purine nucleobase + 2-deoxy-alpha-D-ribose 1-phosphate</text>
        <dbReference type="Rhea" id="RHEA:36431"/>
        <dbReference type="ChEBI" id="CHEBI:26386"/>
        <dbReference type="ChEBI" id="CHEBI:43474"/>
        <dbReference type="ChEBI" id="CHEBI:57259"/>
        <dbReference type="ChEBI" id="CHEBI:142361"/>
        <dbReference type="EC" id="2.4.2.1"/>
    </reaction>
</comment>
<dbReference type="CDD" id="cd09006">
    <property type="entry name" value="PNP_EcPNPI-like"/>
    <property type="match status" value="1"/>
</dbReference>
<feature type="domain" description="Nucleoside phosphorylase" evidence="5">
    <location>
        <begin position="18"/>
        <end position="225"/>
    </location>
</feature>
<feature type="binding site" description="in other chain" evidence="4">
    <location>
        <begin position="182"/>
        <end position="184"/>
    </location>
    <ligand>
        <name>a purine D-ribonucleoside</name>
        <dbReference type="ChEBI" id="CHEBI:142355"/>
        <note>ligand shared between dimeric partners</note>
    </ligand>
</feature>
<feature type="binding site" description="in other chain" evidence="4">
    <location>
        <begin position="90"/>
        <end position="93"/>
    </location>
    <ligand>
        <name>phosphate</name>
        <dbReference type="ChEBI" id="CHEBI:43474"/>
        <note>ligand shared between dimeric partners</note>
    </ligand>
</feature>
<dbReference type="eggNOG" id="COG0813">
    <property type="taxonomic scope" value="Bacteria"/>
</dbReference>
<gene>
    <name evidence="4 6" type="primary">deoD</name>
    <name evidence="6" type="ORF">HHS_03280</name>
</gene>
<feature type="binding site" evidence="4">
    <location>
        <position position="46"/>
    </location>
    <ligand>
        <name>phosphate</name>
        <dbReference type="ChEBI" id="CHEBI:43474"/>
        <note>ligand shared between dimeric partners</note>
    </ligand>
</feature>
<evidence type="ECO:0000313" key="7">
    <source>
        <dbReference type="Proteomes" id="UP000016900"/>
    </source>
</evidence>
<dbReference type="InterPro" id="IPR035994">
    <property type="entry name" value="Nucleoside_phosphorylase_sf"/>
</dbReference>
<keyword evidence="7" id="KW-1185">Reference proteome</keyword>
<proteinExistence type="inferred from homology"/>
<dbReference type="Pfam" id="PF01048">
    <property type="entry name" value="PNP_UDP_1"/>
    <property type="match status" value="1"/>
</dbReference>
<dbReference type="NCBIfam" id="NF009914">
    <property type="entry name" value="PRK13374.1"/>
    <property type="match status" value="1"/>
</dbReference>
<dbReference type="GO" id="GO:0005829">
    <property type="term" value="C:cytosol"/>
    <property type="evidence" value="ECO:0007669"/>
    <property type="project" value="TreeGrafter"/>
</dbReference>
<dbReference type="NCBIfam" id="TIGR00107">
    <property type="entry name" value="deoD"/>
    <property type="match status" value="1"/>
</dbReference>
<feature type="binding site" description="in other chain" evidence="4">
    <location>
        <begin position="206"/>
        <end position="207"/>
    </location>
    <ligand>
        <name>a purine D-ribonucleoside</name>
        <dbReference type="ChEBI" id="CHEBI:142355"/>
        <note>ligand shared between dimeric partners</note>
    </ligand>
</feature>
<dbReference type="NCBIfam" id="NF004489">
    <property type="entry name" value="PRK05819.1"/>
    <property type="match status" value="1"/>
</dbReference>
<evidence type="ECO:0000256" key="1">
    <source>
        <dbReference type="ARBA" id="ARBA00010456"/>
    </source>
</evidence>
<dbReference type="EC" id="2.4.2.1" evidence="4"/>
<dbReference type="KEGG" id="hhs:HHS_03280"/>
<dbReference type="PANTHER" id="PTHR43691:SF2">
    <property type="entry name" value="PURINE NUCLEOSIDE PHOSPHORYLASE DEOD-TYPE"/>
    <property type="match status" value="1"/>
</dbReference>
<dbReference type="Proteomes" id="UP000016900">
    <property type="component" value="Chromosome"/>
</dbReference>
<comment type="catalytic activity">
    <reaction evidence="4">
        <text>a purine D-ribonucleoside + phosphate = a purine nucleobase + alpha-D-ribose 1-phosphate</text>
        <dbReference type="Rhea" id="RHEA:19805"/>
        <dbReference type="ChEBI" id="CHEBI:26386"/>
        <dbReference type="ChEBI" id="CHEBI:43474"/>
        <dbReference type="ChEBI" id="CHEBI:57720"/>
        <dbReference type="ChEBI" id="CHEBI:142355"/>
        <dbReference type="EC" id="2.4.2.1"/>
    </reaction>
</comment>
<evidence type="ECO:0000256" key="2">
    <source>
        <dbReference type="ARBA" id="ARBA00022676"/>
    </source>
</evidence>